<dbReference type="Proteomes" id="UP001287445">
    <property type="component" value="Unassembled WGS sequence"/>
</dbReference>
<dbReference type="RefSeq" id="WP_319077090.1">
    <property type="nucleotide sequence ID" value="NZ_JAWWMZ010000025.1"/>
</dbReference>
<dbReference type="Pfam" id="PF04607">
    <property type="entry name" value="RelA_SpoT"/>
    <property type="match status" value="1"/>
</dbReference>
<sequence>MNEREFRELFKSKTHTTEDQQKIAGDNWGLYRGIYEHYVSVQNDLENVGEAYSKLVQRIPGVHSVRWRCKDPIGLIDKIIRKKSDDDQAARKKYENISLDNYQELVTDLVGVRALYFFKDDFKGIHDLLMQKLRLKEKKPTYYHRKGDLVTSESNELKNWGLLPKEHPVGYRSIHYVAQGGIDISKSVIIEIQVRSLFDEAWSEIDHKIRYPVFDNNPLIENLLQILNKLVGGADELSNYIRHLSGRVGKYEADIVDANNEKNDLIQKIEKLERKAHASISAGKEMNASDVASSLMDLKIATERVSMREFERSILGLPDLRDQSKRLAEHIERLGLPALRKKTGL</sequence>
<accession>A0AAJ2R5R9</accession>
<evidence type="ECO:0000259" key="2">
    <source>
        <dbReference type="SMART" id="SM00954"/>
    </source>
</evidence>
<gene>
    <name evidence="3" type="ORF">SGN30_32090</name>
</gene>
<dbReference type="PANTHER" id="PTHR41773:SF1">
    <property type="entry name" value="RELA_SPOT DOMAIN-CONTAINING PROTEIN"/>
    <property type="match status" value="1"/>
</dbReference>
<dbReference type="SUPFAM" id="SSF81301">
    <property type="entry name" value="Nucleotidyltransferase"/>
    <property type="match status" value="1"/>
</dbReference>
<keyword evidence="1" id="KW-0175">Coiled coil</keyword>
<protein>
    <recommendedName>
        <fullName evidence="2">RelA/SpoT domain-containing protein</fullName>
    </recommendedName>
</protein>
<dbReference type="Gene3D" id="3.30.460.10">
    <property type="entry name" value="Beta Polymerase, domain 2"/>
    <property type="match status" value="1"/>
</dbReference>
<comment type="caution">
    <text evidence="3">The sequence shown here is derived from an EMBL/GenBank/DDBJ whole genome shotgun (WGS) entry which is preliminary data.</text>
</comment>
<dbReference type="SMART" id="SM00954">
    <property type="entry name" value="RelA_SpoT"/>
    <property type="match status" value="1"/>
</dbReference>
<dbReference type="CDD" id="cd05399">
    <property type="entry name" value="NT_Rel-Spo_like"/>
    <property type="match status" value="1"/>
</dbReference>
<proteinExistence type="predicted"/>
<evidence type="ECO:0000313" key="4">
    <source>
        <dbReference type="Proteomes" id="UP001287445"/>
    </source>
</evidence>
<evidence type="ECO:0000256" key="1">
    <source>
        <dbReference type="SAM" id="Coils"/>
    </source>
</evidence>
<dbReference type="GO" id="GO:0015969">
    <property type="term" value="P:guanosine tetraphosphate metabolic process"/>
    <property type="evidence" value="ECO:0007669"/>
    <property type="project" value="InterPro"/>
</dbReference>
<dbReference type="EMBL" id="JAWWMZ010000025">
    <property type="protein sequence ID" value="MDX4958086.1"/>
    <property type="molecule type" value="Genomic_DNA"/>
</dbReference>
<name>A0AAJ2R5R9_DELAC</name>
<dbReference type="InterPro" id="IPR007685">
    <property type="entry name" value="RelA_SpoT"/>
</dbReference>
<dbReference type="PANTHER" id="PTHR41773">
    <property type="entry name" value="GTP PYROPHOSPHATASE-RELATED"/>
    <property type="match status" value="1"/>
</dbReference>
<feature type="coiled-coil region" evidence="1">
    <location>
        <begin position="248"/>
        <end position="282"/>
    </location>
</feature>
<organism evidence="3 4">
    <name type="scientific">Delftia acidovorans</name>
    <name type="common">Pseudomonas acidovorans</name>
    <name type="synonym">Comamonas acidovorans</name>
    <dbReference type="NCBI Taxonomy" id="80866"/>
    <lineage>
        <taxon>Bacteria</taxon>
        <taxon>Pseudomonadati</taxon>
        <taxon>Pseudomonadota</taxon>
        <taxon>Betaproteobacteria</taxon>
        <taxon>Burkholderiales</taxon>
        <taxon>Comamonadaceae</taxon>
        <taxon>Delftia</taxon>
    </lineage>
</organism>
<reference evidence="3" key="1">
    <citation type="submission" date="2023-11" db="EMBL/GenBank/DDBJ databases">
        <title>Identification and selenium tolerance of Delftia acidovorans R3-25.</title>
        <authorList>
            <person name="Zhang S."/>
            <person name="Liu Y."/>
            <person name="Guo Y."/>
        </authorList>
    </citation>
    <scope>NUCLEOTIDE SEQUENCE</scope>
    <source>
        <strain evidence="3">R3-25</strain>
    </source>
</reference>
<dbReference type="AlphaFoldDB" id="A0AAJ2R5R9"/>
<evidence type="ECO:0000313" key="3">
    <source>
        <dbReference type="EMBL" id="MDX4958086.1"/>
    </source>
</evidence>
<dbReference type="InterPro" id="IPR043519">
    <property type="entry name" value="NT_sf"/>
</dbReference>
<feature type="domain" description="RelA/SpoT" evidence="2">
    <location>
        <begin position="67"/>
        <end position="217"/>
    </location>
</feature>